<organism evidence="1 2">
    <name type="scientific">Dactylosporangium salmoneum</name>
    <dbReference type="NCBI Taxonomy" id="53361"/>
    <lineage>
        <taxon>Bacteria</taxon>
        <taxon>Bacillati</taxon>
        <taxon>Actinomycetota</taxon>
        <taxon>Actinomycetes</taxon>
        <taxon>Micromonosporales</taxon>
        <taxon>Micromonosporaceae</taxon>
        <taxon>Dactylosporangium</taxon>
    </lineage>
</organism>
<name>A0ABN3G3A8_9ACTN</name>
<evidence type="ECO:0000313" key="2">
    <source>
        <dbReference type="Proteomes" id="UP001501444"/>
    </source>
</evidence>
<proteinExistence type="predicted"/>
<dbReference type="Proteomes" id="UP001501444">
    <property type="component" value="Unassembled WGS sequence"/>
</dbReference>
<reference evidence="1 2" key="1">
    <citation type="journal article" date="2019" name="Int. J. Syst. Evol. Microbiol.">
        <title>The Global Catalogue of Microorganisms (GCM) 10K type strain sequencing project: providing services to taxonomists for standard genome sequencing and annotation.</title>
        <authorList>
            <consortium name="The Broad Institute Genomics Platform"/>
            <consortium name="The Broad Institute Genome Sequencing Center for Infectious Disease"/>
            <person name="Wu L."/>
            <person name="Ma J."/>
        </authorList>
    </citation>
    <scope>NUCLEOTIDE SEQUENCE [LARGE SCALE GENOMIC DNA]</scope>
    <source>
        <strain evidence="1 2">JCM 3272</strain>
    </source>
</reference>
<comment type="caution">
    <text evidence="1">The sequence shown here is derived from an EMBL/GenBank/DDBJ whole genome shotgun (WGS) entry which is preliminary data.</text>
</comment>
<dbReference type="EMBL" id="BAAARV010000023">
    <property type="protein sequence ID" value="GAA2343317.1"/>
    <property type="molecule type" value="Genomic_DNA"/>
</dbReference>
<gene>
    <name evidence="1" type="ORF">GCM10010170_028050</name>
</gene>
<dbReference type="RefSeq" id="WP_344612780.1">
    <property type="nucleotide sequence ID" value="NZ_BAAARV010000023.1"/>
</dbReference>
<sequence>MATTDDHTGVPRVDDAVDIDTIRDEAEEIAVPAFDYIAQPIDAVVDGLLGHSHDEDRDTENTQVDE</sequence>
<keyword evidence="2" id="KW-1185">Reference proteome</keyword>
<accession>A0ABN3G3A8</accession>
<evidence type="ECO:0000313" key="1">
    <source>
        <dbReference type="EMBL" id="GAA2343317.1"/>
    </source>
</evidence>
<protein>
    <submittedName>
        <fullName evidence="1">Uncharacterized protein</fullName>
    </submittedName>
</protein>